<keyword evidence="2" id="KW-1003">Cell membrane</keyword>
<evidence type="ECO:0000256" key="13">
    <source>
        <dbReference type="SAM" id="MobiDB-lite"/>
    </source>
</evidence>
<protein>
    <recommendedName>
        <fullName evidence="11">Z-ring associated protein G</fullName>
    </recommendedName>
    <alternativeName>
        <fullName evidence="12">Cell division protein ZapG</fullName>
    </alternativeName>
</protein>
<dbReference type="Proteomes" id="UP000216438">
    <property type="component" value="Chromosome"/>
</dbReference>
<accession>A0A249DYL6</accession>
<keyword evidence="7 14" id="KW-1133">Transmembrane helix</keyword>
<comment type="similarity">
    <text evidence="10">Belongs to the ZapG family.</text>
</comment>
<evidence type="ECO:0000256" key="14">
    <source>
        <dbReference type="SAM" id="Phobius"/>
    </source>
</evidence>
<evidence type="ECO:0000256" key="5">
    <source>
        <dbReference type="ARBA" id="ARBA00022692"/>
    </source>
</evidence>
<dbReference type="GO" id="GO:0005886">
    <property type="term" value="C:plasma membrane"/>
    <property type="evidence" value="ECO:0007669"/>
    <property type="project" value="UniProtKB-SubCell"/>
</dbReference>
<dbReference type="OrthoDB" id="6401511at2"/>
<keyword evidence="6" id="KW-0133">Cell shape</keyword>
<reference evidence="15 16" key="2">
    <citation type="submission" date="2017-09" db="EMBL/GenBank/DDBJ databases">
        <title>The genome of whitefly Bemisia tabaci, a global crop pest, provides novel insights into virus transmission, host adaptation and insecticide resistance.</title>
        <authorList>
            <person name="Kaur N."/>
            <person name="Kliot A."/>
            <person name="Pinheiro P.V."/>
            <person name="Luan J."/>
            <person name="Zheng Y."/>
            <person name="Liu W."/>
            <person name="Sun H."/>
            <person name="Yang X."/>
            <person name="Xu Y."/>
            <person name="Luo Y."/>
            <person name="Kruse A."/>
            <person name="Fisher T.W."/>
            <person name="Nelson D.R."/>
            <person name="Elimelech M."/>
            <person name="MacCoss M."/>
            <person name="Johnson R."/>
            <person name="Cohen E."/>
            <person name="Hunter W.B."/>
            <person name="Brown J.K."/>
            <person name="Jander G."/>
            <person name="Cilia M."/>
            <person name="Douglas A.E."/>
            <person name="Ghanim M."/>
            <person name="Simmons A.M."/>
            <person name="Wintermantel W.M."/>
            <person name="Ling K.-S."/>
            <person name="Fei Z."/>
        </authorList>
    </citation>
    <scope>NUCLEOTIDE SEQUENCE [LARGE SCALE GENOMIC DNA]</scope>
    <source>
        <strain evidence="15 16">MEAM1</strain>
    </source>
</reference>
<name>A0A249DYL6_9ENTR</name>
<dbReference type="RefSeq" id="WP_016857010.1">
    <property type="nucleotide sequence ID" value="NZ_CP016303.1"/>
</dbReference>
<dbReference type="PIRSF" id="PIRSF006318">
    <property type="entry name" value="YhcB"/>
    <property type="match status" value="1"/>
</dbReference>
<dbReference type="NCBIfam" id="NF008672">
    <property type="entry name" value="PRK11677.1"/>
    <property type="match status" value="1"/>
</dbReference>
<dbReference type="Pfam" id="PF06295">
    <property type="entry name" value="ZapG-like"/>
    <property type="match status" value="1"/>
</dbReference>
<evidence type="ECO:0000313" key="16">
    <source>
        <dbReference type="Proteomes" id="UP000216438"/>
    </source>
</evidence>
<feature type="transmembrane region" description="Helical" evidence="14">
    <location>
        <begin position="6"/>
        <end position="24"/>
    </location>
</feature>
<evidence type="ECO:0000256" key="9">
    <source>
        <dbReference type="ARBA" id="ARBA00023306"/>
    </source>
</evidence>
<evidence type="ECO:0000313" key="15">
    <source>
        <dbReference type="EMBL" id="ASX26634.1"/>
    </source>
</evidence>
<feature type="region of interest" description="Disordered" evidence="13">
    <location>
        <begin position="99"/>
        <end position="130"/>
    </location>
</feature>
<comment type="subcellular location">
    <subcellularLocation>
        <location evidence="1">Cell inner membrane</location>
        <topology evidence="1">Single-pass membrane protein</topology>
    </subcellularLocation>
</comment>
<sequence length="130" mass="15097">MTWEYGLISFIMGVVVGTLGMRFLNPKLREQKILQTQLERNKADLEQYRQELIDYFAHSSELLDNMAQDYRKLYQHIAKNSNQLLPDLPLKNHLSHPPLTEVDSINSAEKIKIPPRDYSDGSSAFTENFK</sequence>
<organism evidence="15 16">
    <name type="scientific">Candidatus Hamiltonella defensa</name>
    <name type="common">Bemisia tabaci</name>
    <dbReference type="NCBI Taxonomy" id="672795"/>
    <lineage>
        <taxon>Bacteria</taxon>
        <taxon>Pseudomonadati</taxon>
        <taxon>Pseudomonadota</taxon>
        <taxon>Gammaproteobacteria</taxon>
        <taxon>Enterobacterales</taxon>
        <taxon>Enterobacteriaceae</taxon>
        <taxon>aphid secondary symbionts</taxon>
        <taxon>Candidatus Williamhamiltonella</taxon>
    </lineage>
</organism>
<evidence type="ECO:0000256" key="4">
    <source>
        <dbReference type="ARBA" id="ARBA00022618"/>
    </source>
</evidence>
<evidence type="ECO:0000256" key="8">
    <source>
        <dbReference type="ARBA" id="ARBA00023136"/>
    </source>
</evidence>
<dbReference type="GO" id="GO:0051301">
    <property type="term" value="P:cell division"/>
    <property type="evidence" value="ECO:0007669"/>
    <property type="project" value="UniProtKB-KW"/>
</dbReference>
<keyword evidence="3" id="KW-0997">Cell inner membrane</keyword>
<evidence type="ECO:0000256" key="6">
    <source>
        <dbReference type="ARBA" id="ARBA00022960"/>
    </source>
</evidence>
<evidence type="ECO:0000256" key="1">
    <source>
        <dbReference type="ARBA" id="ARBA00004377"/>
    </source>
</evidence>
<evidence type="ECO:0000256" key="12">
    <source>
        <dbReference type="ARBA" id="ARBA00035727"/>
    </source>
</evidence>
<dbReference type="InterPro" id="IPR009386">
    <property type="entry name" value="ZapG-like"/>
</dbReference>
<dbReference type="PANTHER" id="PTHR39579:SF1">
    <property type="entry name" value="INNER MEMBRANE PROTEIN YHCB"/>
    <property type="match status" value="1"/>
</dbReference>
<evidence type="ECO:0000256" key="10">
    <source>
        <dbReference type="ARBA" id="ARBA00035657"/>
    </source>
</evidence>
<dbReference type="EMBL" id="CP016303">
    <property type="protein sequence ID" value="ASX26634.1"/>
    <property type="molecule type" value="Genomic_DNA"/>
</dbReference>
<keyword evidence="5 14" id="KW-0812">Transmembrane</keyword>
<proteinExistence type="inferred from homology"/>
<dbReference type="PANTHER" id="PTHR39579">
    <property type="entry name" value="INNER MEMBRANE PROTEIN YHCB"/>
    <property type="match status" value="1"/>
</dbReference>
<evidence type="ECO:0000256" key="7">
    <source>
        <dbReference type="ARBA" id="ARBA00022989"/>
    </source>
</evidence>
<evidence type="ECO:0000256" key="11">
    <source>
        <dbReference type="ARBA" id="ARBA00035703"/>
    </source>
</evidence>
<keyword evidence="9" id="KW-0131">Cell cycle</keyword>
<evidence type="ECO:0000256" key="3">
    <source>
        <dbReference type="ARBA" id="ARBA00022519"/>
    </source>
</evidence>
<dbReference type="GO" id="GO:0008360">
    <property type="term" value="P:regulation of cell shape"/>
    <property type="evidence" value="ECO:0007669"/>
    <property type="project" value="UniProtKB-KW"/>
</dbReference>
<evidence type="ECO:0000256" key="2">
    <source>
        <dbReference type="ARBA" id="ARBA00022475"/>
    </source>
</evidence>
<feature type="compositionally biased region" description="Polar residues" evidence="13">
    <location>
        <begin position="120"/>
        <end position="130"/>
    </location>
</feature>
<keyword evidence="8 14" id="KW-0472">Membrane</keyword>
<dbReference type="AlphaFoldDB" id="A0A249DYL6"/>
<keyword evidence="4" id="KW-0132">Cell division</keyword>
<reference evidence="16" key="1">
    <citation type="submission" date="2016-06" db="EMBL/GenBank/DDBJ databases">
        <authorList>
            <person name="Chen W."/>
            <person name="Hasegawa D.K."/>
        </authorList>
    </citation>
    <scope>NUCLEOTIDE SEQUENCE [LARGE SCALE GENOMIC DNA]</scope>
    <source>
        <strain evidence="16">MEAM1</strain>
    </source>
</reference>
<gene>
    <name evidence="15" type="ORF">BA171_06240</name>
</gene>
<feature type="compositionally biased region" description="Basic and acidic residues" evidence="13">
    <location>
        <begin position="109"/>
        <end position="119"/>
    </location>
</feature>